<evidence type="ECO:0000259" key="5">
    <source>
        <dbReference type="PROSITE" id="PS50011"/>
    </source>
</evidence>
<dbReference type="GO" id="GO:0004674">
    <property type="term" value="F:protein serine/threonine kinase activity"/>
    <property type="evidence" value="ECO:0007669"/>
    <property type="project" value="TreeGrafter"/>
</dbReference>
<dbReference type="Pfam" id="PF00069">
    <property type="entry name" value="Pkinase"/>
    <property type="match status" value="1"/>
</dbReference>
<dbReference type="GO" id="GO:0016779">
    <property type="term" value="F:nucleotidyltransferase activity"/>
    <property type="evidence" value="ECO:0007669"/>
    <property type="project" value="UniProtKB-ARBA"/>
</dbReference>
<dbReference type="AlphaFoldDB" id="A0AB34J0C0"/>
<dbReference type="InterPro" id="IPR029044">
    <property type="entry name" value="Nucleotide-diphossugar_trans"/>
</dbReference>
<dbReference type="PANTHER" id="PTHR24346:SF30">
    <property type="entry name" value="MATERNAL EMBRYONIC LEUCINE ZIPPER KINASE"/>
    <property type="match status" value="1"/>
</dbReference>
<dbReference type="GO" id="GO:0005737">
    <property type="term" value="C:cytoplasm"/>
    <property type="evidence" value="ECO:0007669"/>
    <property type="project" value="TreeGrafter"/>
</dbReference>
<organism evidence="6 7">
    <name type="scientific">Prymnesium parvum</name>
    <name type="common">Toxic golden alga</name>
    <dbReference type="NCBI Taxonomy" id="97485"/>
    <lineage>
        <taxon>Eukaryota</taxon>
        <taxon>Haptista</taxon>
        <taxon>Haptophyta</taxon>
        <taxon>Prymnesiophyceae</taxon>
        <taxon>Prymnesiales</taxon>
        <taxon>Prymnesiaceae</taxon>
        <taxon>Prymnesium</taxon>
    </lineage>
</organism>
<reference evidence="6 7" key="1">
    <citation type="journal article" date="2024" name="Science">
        <title>Giant polyketide synthase enzymes in the biosynthesis of giant marine polyether toxins.</title>
        <authorList>
            <person name="Fallon T.R."/>
            <person name="Shende V.V."/>
            <person name="Wierzbicki I.H."/>
            <person name="Pendleton A.L."/>
            <person name="Watervoot N.F."/>
            <person name="Auber R.P."/>
            <person name="Gonzalez D.J."/>
            <person name="Wisecaver J.H."/>
            <person name="Moore B.S."/>
        </authorList>
    </citation>
    <scope>NUCLEOTIDE SEQUENCE [LARGE SCALE GENOMIC DNA]</scope>
    <source>
        <strain evidence="6 7">12B1</strain>
    </source>
</reference>
<keyword evidence="2 3" id="KW-0067">ATP-binding</keyword>
<evidence type="ECO:0000256" key="3">
    <source>
        <dbReference type="PROSITE-ProRule" id="PRU10141"/>
    </source>
</evidence>
<feature type="domain" description="Protein kinase" evidence="5">
    <location>
        <begin position="316"/>
        <end position="590"/>
    </location>
</feature>
<keyword evidence="1 3" id="KW-0547">Nucleotide-binding</keyword>
<feature type="region of interest" description="Disordered" evidence="4">
    <location>
        <begin position="1"/>
        <end position="20"/>
    </location>
</feature>
<dbReference type="Gene3D" id="1.10.510.10">
    <property type="entry name" value="Transferase(Phosphotransferase) domain 1"/>
    <property type="match status" value="1"/>
</dbReference>
<feature type="binding site" evidence="3">
    <location>
        <position position="352"/>
    </location>
    <ligand>
        <name>ATP</name>
        <dbReference type="ChEBI" id="CHEBI:30616"/>
    </ligand>
</feature>
<dbReference type="Pfam" id="PF12804">
    <property type="entry name" value="NTP_transf_3"/>
    <property type="match status" value="1"/>
</dbReference>
<sequence length="661" mass="72441">MARVDRVSSPPHTKSGFASASHHATIRQALVPAAARISTTDSYANPKQLIRVDGTPVIIHVLKGLRAAGIERVVVTLGHKGASLAEEITRCALDPMRVDFVWCDPSSWKRGHASNILAARSMFANSSEPLLVVMSDHLFDWTLLRNLAATQFGANHDATALIDDSPELVQWAQKDHCGAHCQNGHCFSLVKVVKGEGERISRIGKKLTCFDALEAGAYAVRPVVFEVLNTLLTRSTYCTLADAMQVMAAEGRLYYLQTGEQDWFSDQTIASLASPATHLAFTAVLPQWREGASALLRSISMGTVAQAELGTPTPQYRLGATIGEGGTSVVRCAEAGLVNVADGDFGRALAVKVIRLGQRDDAAMCPTEAEVMWEVHVLQCLDHPHIVRVEDVIDVIDATYIVMERVEGPELHNFIQAQPKRRLGTETAVLFFTQMIAALHHAHERGFVHCDIKPSNVRLNKQCDHAVVTDWGLARKPGTRPESYMHGTPEYASPEQLTGYSQDSISGSRKLCSSSDVWSLGVVLFEMLTGTTPFTGECGNSTDLVRRVVTGRFSIPEYVPSEAAEVIHAMLQTMPCDRATFAELSEMKFLRGAAALLELRQSSCDETSDAERGLLKSKRSTVGAWRWRICRAMLLAFYTGLCVIAIWHSSEDPLHDAEHEQ</sequence>
<evidence type="ECO:0000256" key="2">
    <source>
        <dbReference type="ARBA" id="ARBA00022840"/>
    </source>
</evidence>
<evidence type="ECO:0000256" key="1">
    <source>
        <dbReference type="ARBA" id="ARBA00022741"/>
    </source>
</evidence>
<gene>
    <name evidence="6" type="ORF">AB1Y20_007088</name>
</gene>
<evidence type="ECO:0000256" key="4">
    <source>
        <dbReference type="SAM" id="MobiDB-lite"/>
    </source>
</evidence>
<comment type="caution">
    <text evidence="6">The sequence shown here is derived from an EMBL/GenBank/DDBJ whole genome shotgun (WGS) entry which is preliminary data.</text>
</comment>
<dbReference type="Proteomes" id="UP001515480">
    <property type="component" value="Unassembled WGS sequence"/>
</dbReference>
<evidence type="ECO:0000313" key="7">
    <source>
        <dbReference type="Proteomes" id="UP001515480"/>
    </source>
</evidence>
<dbReference type="SUPFAM" id="SSF56112">
    <property type="entry name" value="Protein kinase-like (PK-like)"/>
    <property type="match status" value="1"/>
</dbReference>
<dbReference type="InterPro" id="IPR025877">
    <property type="entry name" value="MobA-like_NTP_Trfase"/>
</dbReference>
<proteinExistence type="predicted"/>
<keyword evidence="7" id="KW-1185">Reference proteome</keyword>
<dbReference type="InterPro" id="IPR011009">
    <property type="entry name" value="Kinase-like_dom_sf"/>
</dbReference>
<dbReference type="GO" id="GO:0005524">
    <property type="term" value="F:ATP binding"/>
    <property type="evidence" value="ECO:0007669"/>
    <property type="project" value="UniProtKB-UniRule"/>
</dbReference>
<name>A0AB34J0C0_PRYPA</name>
<dbReference type="PROSITE" id="PS00107">
    <property type="entry name" value="PROTEIN_KINASE_ATP"/>
    <property type="match status" value="1"/>
</dbReference>
<dbReference type="InterPro" id="IPR000719">
    <property type="entry name" value="Prot_kinase_dom"/>
</dbReference>
<protein>
    <recommendedName>
        <fullName evidence="5">Protein kinase domain-containing protein</fullName>
    </recommendedName>
</protein>
<dbReference type="SUPFAM" id="SSF53448">
    <property type="entry name" value="Nucleotide-diphospho-sugar transferases"/>
    <property type="match status" value="1"/>
</dbReference>
<dbReference type="GO" id="GO:0035556">
    <property type="term" value="P:intracellular signal transduction"/>
    <property type="evidence" value="ECO:0007669"/>
    <property type="project" value="TreeGrafter"/>
</dbReference>
<evidence type="ECO:0000313" key="6">
    <source>
        <dbReference type="EMBL" id="KAL1510804.1"/>
    </source>
</evidence>
<accession>A0AB34J0C0</accession>
<dbReference type="PANTHER" id="PTHR24346">
    <property type="entry name" value="MAP/MICROTUBULE AFFINITY-REGULATING KINASE"/>
    <property type="match status" value="1"/>
</dbReference>
<dbReference type="InterPro" id="IPR017441">
    <property type="entry name" value="Protein_kinase_ATP_BS"/>
</dbReference>
<dbReference type="PROSITE" id="PS50011">
    <property type="entry name" value="PROTEIN_KINASE_DOM"/>
    <property type="match status" value="1"/>
</dbReference>
<dbReference type="SMART" id="SM00220">
    <property type="entry name" value="S_TKc"/>
    <property type="match status" value="1"/>
</dbReference>
<dbReference type="EMBL" id="JBGBPQ010000015">
    <property type="protein sequence ID" value="KAL1510804.1"/>
    <property type="molecule type" value="Genomic_DNA"/>
</dbReference>
<dbReference type="Gene3D" id="3.90.550.10">
    <property type="entry name" value="Spore Coat Polysaccharide Biosynthesis Protein SpsA, Chain A"/>
    <property type="match status" value="1"/>
</dbReference>